<dbReference type="SUPFAM" id="SSF161098">
    <property type="entry name" value="MetI-like"/>
    <property type="match status" value="1"/>
</dbReference>
<evidence type="ECO:0000256" key="3">
    <source>
        <dbReference type="ARBA" id="ARBA00022475"/>
    </source>
</evidence>
<organism evidence="9 10">
    <name type="scientific">Candidatus Frankia alpina</name>
    <dbReference type="NCBI Taxonomy" id="2699483"/>
    <lineage>
        <taxon>Bacteria</taxon>
        <taxon>Bacillati</taxon>
        <taxon>Actinomycetota</taxon>
        <taxon>Actinomycetes</taxon>
        <taxon>Frankiales</taxon>
        <taxon>Frankiaceae</taxon>
        <taxon>Frankia</taxon>
    </lineage>
</organism>
<keyword evidence="6 7" id="KW-0472">Membrane</keyword>
<feature type="transmembrane region" description="Helical" evidence="7">
    <location>
        <begin position="20"/>
        <end position="43"/>
    </location>
</feature>
<name>A0A4S5EQP2_9ACTN</name>
<dbReference type="OrthoDB" id="92598at2"/>
<keyword evidence="10" id="KW-1185">Reference proteome</keyword>
<dbReference type="GO" id="GO:0022857">
    <property type="term" value="F:transmembrane transporter activity"/>
    <property type="evidence" value="ECO:0007669"/>
    <property type="project" value="InterPro"/>
</dbReference>
<dbReference type="PROSITE" id="PS50928">
    <property type="entry name" value="ABC_TM1"/>
    <property type="match status" value="1"/>
</dbReference>
<feature type="transmembrane region" description="Helical" evidence="7">
    <location>
        <begin position="106"/>
        <end position="127"/>
    </location>
</feature>
<proteinExistence type="inferred from homology"/>
<dbReference type="RefSeq" id="WP_136448153.1">
    <property type="nucleotide sequence ID" value="NZ_SSXH01000245.1"/>
</dbReference>
<comment type="similarity">
    <text evidence="7">Belongs to the binding-protein-dependent transport system permease family.</text>
</comment>
<evidence type="ECO:0000313" key="9">
    <source>
        <dbReference type="EMBL" id="THJ74432.1"/>
    </source>
</evidence>
<accession>A0A4S5EQP2</accession>
<evidence type="ECO:0000256" key="5">
    <source>
        <dbReference type="ARBA" id="ARBA00022989"/>
    </source>
</evidence>
<dbReference type="EMBL" id="SSXH01000245">
    <property type="protein sequence ID" value="THJ74432.1"/>
    <property type="molecule type" value="Genomic_DNA"/>
</dbReference>
<dbReference type="InterPro" id="IPR035906">
    <property type="entry name" value="MetI-like_sf"/>
</dbReference>
<dbReference type="Gene3D" id="1.10.3720.10">
    <property type="entry name" value="MetI-like"/>
    <property type="match status" value="1"/>
</dbReference>
<evidence type="ECO:0000256" key="7">
    <source>
        <dbReference type="RuleBase" id="RU363032"/>
    </source>
</evidence>
<evidence type="ECO:0000256" key="2">
    <source>
        <dbReference type="ARBA" id="ARBA00022448"/>
    </source>
</evidence>
<feature type="transmembrane region" description="Helical" evidence="7">
    <location>
        <begin position="139"/>
        <end position="158"/>
    </location>
</feature>
<dbReference type="PANTHER" id="PTHR30614:SF21">
    <property type="entry name" value="AMINO ACID ABC TRANSPORTER PERMEASE"/>
    <property type="match status" value="1"/>
</dbReference>
<protein>
    <submittedName>
        <fullName evidence="9">Amino acid ABC transporter permease</fullName>
    </submittedName>
</protein>
<evidence type="ECO:0000256" key="4">
    <source>
        <dbReference type="ARBA" id="ARBA00022692"/>
    </source>
</evidence>
<dbReference type="NCBIfam" id="TIGR01726">
    <property type="entry name" value="HEQRo_perm_3TM"/>
    <property type="match status" value="1"/>
</dbReference>
<gene>
    <name evidence="9" type="ORF">E7Y31_11505</name>
</gene>
<comment type="subcellular location">
    <subcellularLocation>
        <location evidence="1 7">Cell membrane</location>
        <topology evidence="1 7">Multi-pass membrane protein</topology>
    </subcellularLocation>
</comment>
<sequence length="300" mass="32233">MSGTSIVLADPPGPRGRRRILISSIIALIVLAGLVTLALLRLADKGQLDGELWSVFVDQPDLRTLLWNGLLDTLRAALTAMVFAAALGIALALARTSRQRAVRIPATAVVELFRSLPVLMLILFAYLGLPALGWQLSAFWALVLGLTAYNGAVISEIFRAGIASIDRGQTEAASALGLRPLQIFRLIQFPQAVRRMSPTLISQLVTLLKDTSLGFVIAYSELLRSGRGAVEFLGSRYALPIYTAIAAIYIVTNGLLSALARWLDRRQSRRLGGRHAELPMDAAAAAVSLPEQGGPDSART</sequence>
<keyword evidence="4 7" id="KW-0812">Transmembrane</keyword>
<evidence type="ECO:0000259" key="8">
    <source>
        <dbReference type="PROSITE" id="PS50928"/>
    </source>
</evidence>
<feature type="transmembrane region" description="Helical" evidence="7">
    <location>
        <begin position="200"/>
        <end position="219"/>
    </location>
</feature>
<dbReference type="GO" id="GO:0006865">
    <property type="term" value="P:amino acid transport"/>
    <property type="evidence" value="ECO:0007669"/>
    <property type="project" value="TreeGrafter"/>
</dbReference>
<feature type="domain" description="ABC transmembrane type-1" evidence="8">
    <location>
        <begin position="70"/>
        <end position="260"/>
    </location>
</feature>
<keyword evidence="2 7" id="KW-0813">Transport</keyword>
<dbReference type="PANTHER" id="PTHR30614">
    <property type="entry name" value="MEMBRANE COMPONENT OF AMINO ACID ABC TRANSPORTER"/>
    <property type="match status" value="1"/>
</dbReference>
<dbReference type="AlphaFoldDB" id="A0A4S5EQP2"/>
<dbReference type="CDD" id="cd06261">
    <property type="entry name" value="TM_PBP2"/>
    <property type="match status" value="1"/>
</dbReference>
<reference evidence="9 10" key="1">
    <citation type="submission" date="2019-04" db="EMBL/GenBank/DDBJ databases">
        <title>Draft genome sequences for three unisolated Alnus-infective Frankia Sp+ strains, AgTrS, AiOr and AvVan, the first sequenced Frankia strains able to sporulate in-planta.</title>
        <authorList>
            <person name="Bethencourt L."/>
            <person name="Vautrin F."/>
            <person name="Taib N."/>
            <person name="Dubost A."/>
            <person name="Castro-Garcia L."/>
            <person name="Imbaud O."/>
            <person name="Abrouk D."/>
            <person name="Fournier P."/>
            <person name="Briolay J."/>
            <person name="Nguyen A."/>
            <person name="Normand P."/>
            <person name="Fernandez M.P."/>
            <person name="Brochier-Armanet C."/>
            <person name="Herrera-Belaroussi A."/>
        </authorList>
    </citation>
    <scope>NUCLEOTIDE SEQUENCE [LARGE SCALE GENOMIC DNA]</scope>
    <source>
        <strain evidence="9 10">AvVan</strain>
    </source>
</reference>
<feature type="transmembrane region" description="Helical" evidence="7">
    <location>
        <begin position="74"/>
        <end position="94"/>
    </location>
</feature>
<comment type="caution">
    <text evidence="9">The sequence shown here is derived from an EMBL/GenBank/DDBJ whole genome shotgun (WGS) entry which is preliminary data.</text>
</comment>
<dbReference type="InterPro" id="IPR010065">
    <property type="entry name" value="AA_ABC_transptr_permease_3TM"/>
</dbReference>
<dbReference type="Proteomes" id="UP000305282">
    <property type="component" value="Unassembled WGS sequence"/>
</dbReference>
<keyword evidence="3" id="KW-1003">Cell membrane</keyword>
<dbReference type="Pfam" id="PF00528">
    <property type="entry name" value="BPD_transp_1"/>
    <property type="match status" value="1"/>
</dbReference>
<evidence type="ECO:0000256" key="1">
    <source>
        <dbReference type="ARBA" id="ARBA00004651"/>
    </source>
</evidence>
<feature type="transmembrane region" description="Helical" evidence="7">
    <location>
        <begin position="239"/>
        <end position="260"/>
    </location>
</feature>
<dbReference type="GO" id="GO:0043190">
    <property type="term" value="C:ATP-binding cassette (ABC) transporter complex"/>
    <property type="evidence" value="ECO:0007669"/>
    <property type="project" value="InterPro"/>
</dbReference>
<keyword evidence="5 7" id="KW-1133">Transmembrane helix</keyword>
<dbReference type="InterPro" id="IPR043429">
    <property type="entry name" value="ArtM/GltK/GlnP/TcyL/YhdX-like"/>
</dbReference>
<evidence type="ECO:0000256" key="6">
    <source>
        <dbReference type="ARBA" id="ARBA00023136"/>
    </source>
</evidence>
<evidence type="ECO:0000313" key="10">
    <source>
        <dbReference type="Proteomes" id="UP000305282"/>
    </source>
</evidence>
<dbReference type="InterPro" id="IPR000515">
    <property type="entry name" value="MetI-like"/>
</dbReference>